<reference evidence="2 3" key="1">
    <citation type="journal article" date="2018" name="Proc. R. Soc. B">
        <title>A non-coding region near Follistatin controls head colour polymorphism in the Gouldian finch.</title>
        <authorList>
            <person name="Toomey M.B."/>
            <person name="Marques C.I."/>
            <person name="Andrade P."/>
            <person name="Araujo P.M."/>
            <person name="Sabatino S."/>
            <person name="Gazda M.A."/>
            <person name="Afonso S."/>
            <person name="Lopes R.J."/>
            <person name="Corbo J.C."/>
            <person name="Carneiro M."/>
        </authorList>
    </citation>
    <scope>NUCLEOTIDE SEQUENCE [LARGE SCALE GENOMIC DNA]</scope>
    <source>
        <strain evidence="2">Red01</strain>
        <tissue evidence="2">Muscle</tissue>
    </source>
</reference>
<organism evidence="2 3">
    <name type="scientific">Chloebia gouldiae</name>
    <name type="common">Gouldian finch</name>
    <name type="synonym">Erythrura gouldiae</name>
    <dbReference type="NCBI Taxonomy" id="44316"/>
    <lineage>
        <taxon>Eukaryota</taxon>
        <taxon>Metazoa</taxon>
        <taxon>Chordata</taxon>
        <taxon>Craniata</taxon>
        <taxon>Vertebrata</taxon>
        <taxon>Euteleostomi</taxon>
        <taxon>Archelosauria</taxon>
        <taxon>Archosauria</taxon>
        <taxon>Dinosauria</taxon>
        <taxon>Saurischia</taxon>
        <taxon>Theropoda</taxon>
        <taxon>Coelurosauria</taxon>
        <taxon>Aves</taxon>
        <taxon>Neognathae</taxon>
        <taxon>Neoaves</taxon>
        <taxon>Telluraves</taxon>
        <taxon>Australaves</taxon>
        <taxon>Passeriformes</taxon>
        <taxon>Passeroidea</taxon>
        <taxon>Passeridae</taxon>
        <taxon>Chloebia</taxon>
    </lineage>
</organism>
<name>A0A3L8SML8_CHLGU</name>
<comment type="caution">
    <text evidence="2">The sequence shown here is derived from an EMBL/GenBank/DDBJ whole genome shotgun (WGS) entry which is preliminary data.</text>
</comment>
<gene>
    <name evidence="2" type="ORF">DV515_00006013</name>
</gene>
<evidence type="ECO:0000256" key="1">
    <source>
        <dbReference type="SAM" id="MobiDB-lite"/>
    </source>
</evidence>
<evidence type="ECO:0000313" key="3">
    <source>
        <dbReference type="Proteomes" id="UP000276834"/>
    </source>
</evidence>
<proteinExistence type="predicted"/>
<feature type="compositionally biased region" description="Pro residues" evidence="1">
    <location>
        <begin position="11"/>
        <end position="21"/>
    </location>
</feature>
<evidence type="ECO:0000313" key="2">
    <source>
        <dbReference type="EMBL" id="RLW04180.1"/>
    </source>
</evidence>
<sequence length="88" mass="9414">MGAAGGSTAELPPPTAFPKPRAVPVPTPFWSFSLALTLRRAQLLAGGIGRLVVMSLVETKITKVVKNPKDEQQCTTHVFKAALARSRM</sequence>
<feature type="region of interest" description="Disordered" evidence="1">
    <location>
        <begin position="1"/>
        <end position="21"/>
    </location>
</feature>
<dbReference type="EMBL" id="QUSF01000014">
    <property type="protein sequence ID" value="RLW04180.1"/>
    <property type="molecule type" value="Genomic_DNA"/>
</dbReference>
<dbReference type="AlphaFoldDB" id="A0A3L8SML8"/>
<protein>
    <submittedName>
        <fullName evidence="2">Uncharacterized protein</fullName>
    </submittedName>
</protein>
<dbReference type="Proteomes" id="UP000276834">
    <property type="component" value="Unassembled WGS sequence"/>
</dbReference>
<accession>A0A3L8SML8</accession>
<keyword evidence="3" id="KW-1185">Reference proteome</keyword>